<dbReference type="InterPro" id="IPR041581">
    <property type="entry name" value="Glyoxalase_6"/>
</dbReference>
<dbReference type="SUPFAM" id="SSF54593">
    <property type="entry name" value="Glyoxalase/Bleomycin resistance protein/Dihydroxybiphenyl dioxygenase"/>
    <property type="match status" value="1"/>
</dbReference>
<evidence type="ECO:0000259" key="1">
    <source>
        <dbReference type="PROSITE" id="PS51819"/>
    </source>
</evidence>
<keyword evidence="3" id="KW-1185">Reference proteome</keyword>
<dbReference type="RefSeq" id="WP_263335803.1">
    <property type="nucleotide sequence ID" value="NZ_JAOVQO010000009.1"/>
</dbReference>
<accession>A0ABT2X3C4</accession>
<proteinExistence type="predicted"/>
<name>A0ABT2X3C4_9RHOB</name>
<comment type="caution">
    <text evidence="2">The sequence shown here is derived from an EMBL/GenBank/DDBJ whole genome shotgun (WGS) entry which is preliminary data.</text>
</comment>
<reference evidence="2 3" key="1">
    <citation type="submission" date="2022-10" db="EMBL/GenBank/DDBJ databases">
        <title>Defluviimonas sp. nov., isolated from ocean surface sediments.</title>
        <authorList>
            <person name="He W."/>
            <person name="Wang L."/>
            <person name="Zhang D.-F."/>
        </authorList>
    </citation>
    <scope>NUCLEOTIDE SEQUENCE [LARGE SCALE GENOMIC DNA]</scope>
    <source>
        <strain evidence="2 3">WL0024</strain>
    </source>
</reference>
<dbReference type="EMBL" id="JAOVQO010000009">
    <property type="protein sequence ID" value="MCU9848458.1"/>
    <property type="molecule type" value="Genomic_DNA"/>
</dbReference>
<evidence type="ECO:0000313" key="2">
    <source>
        <dbReference type="EMBL" id="MCU9848458.1"/>
    </source>
</evidence>
<sequence>MEKVLGFGGFFFRAEDPAALAAWYETYLGIAPAPTDMEAPPWRSSEGVVVFAPFPKDTDYFPPDRAFMLNFRVADLATMLVQLRQAGIAVSNEMTMDGIGRFARIHDPEDNPIELWEPA</sequence>
<gene>
    <name evidence="2" type="ORF">OEZ60_10595</name>
</gene>
<dbReference type="InterPro" id="IPR029068">
    <property type="entry name" value="Glyas_Bleomycin-R_OHBP_Dase"/>
</dbReference>
<protein>
    <submittedName>
        <fullName evidence="2">VOC family protein</fullName>
    </submittedName>
</protein>
<organism evidence="2 3">
    <name type="scientific">Albidovulum salinarum</name>
    <dbReference type="NCBI Taxonomy" id="2984153"/>
    <lineage>
        <taxon>Bacteria</taxon>
        <taxon>Pseudomonadati</taxon>
        <taxon>Pseudomonadota</taxon>
        <taxon>Alphaproteobacteria</taxon>
        <taxon>Rhodobacterales</taxon>
        <taxon>Paracoccaceae</taxon>
        <taxon>Albidovulum</taxon>
    </lineage>
</organism>
<dbReference type="Pfam" id="PF18029">
    <property type="entry name" value="Glyoxalase_6"/>
    <property type="match status" value="1"/>
</dbReference>
<dbReference type="Proteomes" id="UP001209535">
    <property type="component" value="Unassembled WGS sequence"/>
</dbReference>
<evidence type="ECO:0000313" key="3">
    <source>
        <dbReference type="Proteomes" id="UP001209535"/>
    </source>
</evidence>
<feature type="domain" description="VOC" evidence="1">
    <location>
        <begin position="6"/>
        <end position="118"/>
    </location>
</feature>
<dbReference type="InterPro" id="IPR037523">
    <property type="entry name" value="VOC_core"/>
</dbReference>
<dbReference type="PROSITE" id="PS51819">
    <property type="entry name" value="VOC"/>
    <property type="match status" value="1"/>
</dbReference>
<dbReference type="Gene3D" id="3.10.180.10">
    <property type="entry name" value="2,3-Dihydroxybiphenyl 1,2-Dioxygenase, domain 1"/>
    <property type="match status" value="1"/>
</dbReference>